<keyword evidence="1" id="KW-0489">Methyltransferase</keyword>
<feature type="non-terminal residue" evidence="1">
    <location>
        <position position="392"/>
    </location>
</feature>
<dbReference type="GO" id="GO:0008168">
    <property type="term" value="F:methyltransferase activity"/>
    <property type="evidence" value="ECO:0007669"/>
    <property type="project" value="UniProtKB-KW"/>
</dbReference>
<reference evidence="1 2" key="1">
    <citation type="journal article" date="2021" name="PeerJ">
        <title>Analysis of 44 Vibrio anguillarum genomes reveals high genetic diversity.</title>
        <authorList>
            <person name="Hansen M.J."/>
            <person name="Dalsgaard I."/>
        </authorList>
    </citation>
    <scope>NUCLEOTIDE SEQUENCE [LARGE SCALE GENOMIC DNA]</scope>
    <source>
        <strain evidence="1 2">17-16730-2A</strain>
    </source>
</reference>
<dbReference type="EMBL" id="RDOM01000956">
    <property type="protein sequence ID" value="MBF4275195.1"/>
    <property type="molecule type" value="Genomic_DNA"/>
</dbReference>
<gene>
    <name evidence="1" type="ORF">EAY07_24935</name>
</gene>
<protein>
    <submittedName>
        <fullName evidence="1">DNA phosphorothioation-associated putative methyltransferase</fullName>
    </submittedName>
</protein>
<dbReference type="AlphaFoldDB" id="A0ABD4KUW4"/>
<evidence type="ECO:0000313" key="1">
    <source>
        <dbReference type="EMBL" id="MBF4275195.1"/>
    </source>
</evidence>
<feature type="non-terminal residue" evidence="1">
    <location>
        <position position="1"/>
    </location>
</feature>
<sequence length="392" mass="45476">VDLSKLTHKVTCYRSSDNPPILHRKETMILPDSEYYDHFVALTQEGEKAGLYDNTRTIGFKRSWLNLIEKKGYQLVEGRLLKVNSVAMNDDSQRVGIDRHKTAIVRHELSSPVKTLAKQGYLDGRFSIFDYGCGRGDDLRELEAHGLDVLGWDPVFFPDTEKVKSDIVNLGFVLNVIEDQDERLEALLNAWDLTEKMLVVSIMLANESYVAQFPPFKDGVITSRNTFQKYYVQTEIKGYLECSLQEDIITVAPGVFYIFKDKLEEQRYLQSKYQRHHTWQQLTSPQLVESKDRAKLVITQNSKLFDDFWNACLELGRIPANDEFERSEEVRSLIGPHKKVFGLLQEMFDTREFSNAEKSRKEDLLVYFSMGLFDKRKPYTQQPESLKRDIKA</sequence>
<dbReference type="NCBIfam" id="TIGR04096">
    <property type="entry name" value="dnd_rel_methyl"/>
    <property type="match status" value="1"/>
</dbReference>
<keyword evidence="1" id="KW-0808">Transferase</keyword>
<accession>A0ABD4KUW4</accession>
<comment type="caution">
    <text evidence="1">The sequence shown here is derived from an EMBL/GenBank/DDBJ whole genome shotgun (WGS) entry which is preliminary data.</text>
</comment>
<proteinExistence type="predicted"/>
<dbReference type="InterPro" id="IPR024019">
    <property type="entry name" value="CHP04096"/>
</dbReference>
<dbReference type="RefSeq" id="WP_194574338.1">
    <property type="nucleotide sequence ID" value="NZ_RDOM01000956.1"/>
</dbReference>
<dbReference type="Proteomes" id="UP000722957">
    <property type="component" value="Unassembled WGS sequence"/>
</dbReference>
<organism evidence="1 2">
    <name type="scientific">Vibrio anguillarum</name>
    <name type="common">Listonella anguillarum</name>
    <dbReference type="NCBI Taxonomy" id="55601"/>
    <lineage>
        <taxon>Bacteria</taxon>
        <taxon>Pseudomonadati</taxon>
        <taxon>Pseudomonadota</taxon>
        <taxon>Gammaproteobacteria</taxon>
        <taxon>Vibrionales</taxon>
        <taxon>Vibrionaceae</taxon>
        <taxon>Vibrio</taxon>
    </lineage>
</organism>
<dbReference type="GO" id="GO:0032259">
    <property type="term" value="P:methylation"/>
    <property type="evidence" value="ECO:0007669"/>
    <property type="project" value="UniProtKB-KW"/>
</dbReference>
<name>A0ABD4KUW4_VIBAN</name>
<evidence type="ECO:0000313" key="2">
    <source>
        <dbReference type="Proteomes" id="UP000722957"/>
    </source>
</evidence>